<organism evidence="3">
    <name type="scientific">Raoultella ornithinolytica</name>
    <name type="common">Klebsiella ornithinolytica</name>
    <dbReference type="NCBI Taxonomy" id="54291"/>
    <lineage>
        <taxon>Bacteria</taxon>
        <taxon>Pseudomonadati</taxon>
        <taxon>Pseudomonadota</taxon>
        <taxon>Gammaproteobacteria</taxon>
        <taxon>Enterobacterales</taxon>
        <taxon>Enterobacteriaceae</taxon>
        <taxon>Klebsiella/Raoultella group</taxon>
        <taxon>Raoultella</taxon>
    </lineage>
</organism>
<geneLocation type="plasmid" evidence="3">
    <name>pRJ46C</name>
</geneLocation>
<feature type="compositionally biased region" description="Basic and acidic residues" evidence="1">
    <location>
        <begin position="439"/>
        <end position="467"/>
    </location>
</feature>
<dbReference type="RefSeq" id="WP_172687038.1">
    <property type="nucleotide sequence ID" value="NZ_KT225520.1"/>
</dbReference>
<dbReference type="Pfam" id="PF09937">
    <property type="entry name" value="DUF2169"/>
    <property type="match status" value="1"/>
</dbReference>
<evidence type="ECO:0000256" key="1">
    <source>
        <dbReference type="SAM" id="MobiDB-lite"/>
    </source>
</evidence>
<dbReference type="AlphaFoldDB" id="A0A0M3STH0"/>
<proteinExistence type="predicted"/>
<feature type="region of interest" description="Disordered" evidence="1">
    <location>
        <begin position="436"/>
        <end position="467"/>
    </location>
</feature>
<dbReference type="Gene3D" id="2.160.20.80">
    <property type="entry name" value="E3 ubiquitin-protein ligase SopA"/>
    <property type="match status" value="3"/>
</dbReference>
<dbReference type="PANTHER" id="PTHR14136">
    <property type="entry name" value="BTB_POZ DOMAIN-CONTAINING PROTEIN KCTD9"/>
    <property type="match status" value="1"/>
</dbReference>
<keyword evidence="3" id="KW-0614">Plasmid</keyword>
<evidence type="ECO:0000313" key="3">
    <source>
        <dbReference type="EMBL" id="ALD82508.1"/>
    </source>
</evidence>
<dbReference type="EMBL" id="KT225520">
    <property type="protein sequence ID" value="ALD82508.1"/>
    <property type="molecule type" value="Genomic_DNA"/>
</dbReference>
<dbReference type="Pfam" id="PF13599">
    <property type="entry name" value="Pentapeptide_4"/>
    <property type="match status" value="1"/>
</dbReference>
<protein>
    <recommendedName>
        <fullName evidence="2">DUF2169 domain-containing protein</fullName>
    </recommendedName>
</protein>
<dbReference type="SUPFAM" id="SSF141571">
    <property type="entry name" value="Pentapeptide repeat-like"/>
    <property type="match status" value="2"/>
</dbReference>
<dbReference type="PANTHER" id="PTHR14136:SF17">
    <property type="entry name" value="BTB_POZ DOMAIN-CONTAINING PROTEIN KCTD9"/>
    <property type="match status" value="1"/>
</dbReference>
<dbReference type="InterPro" id="IPR051082">
    <property type="entry name" value="Pentapeptide-BTB/POZ_domain"/>
</dbReference>
<feature type="domain" description="DUF2169" evidence="2">
    <location>
        <begin position="20"/>
        <end position="299"/>
    </location>
</feature>
<dbReference type="Pfam" id="PF00805">
    <property type="entry name" value="Pentapeptide"/>
    <property type="match status" value="4"/>
</dbReference>
<dbReference type="InterPro" id="IPR018683">
    <property type="entry name" value="DUF2169"/>
</dbReference>
<sequence>MKIIKPLRLSVLNRPFRLQGKYHLGVTVLALADMGTKPQLRPEVEMWQLAASELQTSGGVLDMAIPKARAEFLATGFAYTHHQQDKTLCAARIDVESRSKTLVISGDRIWSGSHPTPPRPFEQMRLDWSRAFGGEGYADNPHGIGALEETQDGLKYRRLPNIEPLHQRITSPLQQPEPVSFGPLDMQWPRRMKRMGKAYDASWMQNEFPGFARDIDWRVFNAASPDQWWDDRDSLPDEAEWRIWNMHPEKALLHGRLPPWQARCFINRQRGDELLFEEIQLRATTVWFFPHKEQMVLMWQGNRRINEDDAADVQQLMPALETTGATRSLNHYRKVLAQRLDKEKGALFAFREKDLVPENAIGPWLDSEAQASECPMQNNMVNRASQLCEQHRARLEAQGGDISTLLAEVEEPEMPKLDELPEFIEKMERKAAEMQQQAEARKREMEAKYPDAASRDNLPRGPESMHRMQEMQHQHGDKMTQKKLQQSREAMHQLYLMSVQSQQPALRLTGDLALIIRQRAERTMAQCGDFSGLDLTGADLSGMDLRGANFHQTLLECADLSGCQLDGASFTEAMLARANLHNASLRGCDLSSASLALAQCQNSCFSGAKLKETQLEHALLDGCDFSHATLENLLLRESGISGCGFQQANLEGCIFMEMTLAQPDFSQATLRKTTFLKCQLQAARFSGADLESCSWVESNADGARFDQATLTTCALAAESSLAGADFNGATLKQSNMRQTVLNGAQFTLAKLENSDLSEANCQGANFTRANLVGSLFMRTDFRRADFSDANLMGALMQKTQLGGARFHGANLFRADLSQSFTDDTTALTGAFIRRVKTLPKRDGEVI</sequence>
<reference evidence="3" key="1">
    <citation type="submission" date="2015-06" db="EMBL/GenBank/DDBJ databases">
        <title>Carbapenemase-producing Raoultella ornithinolytica.</title>
        <authorList>
            <person name="Sun J."/>
            <person name="Zhang F."/>
        </authorList>
    </citation>
    <scope>NUCLEOTIDE SEQUENCE</scope>
    <source>
        <strain evidence="3">RJ46C</strain>
        <plasmid evidence="3">pRJ46C</plasmid>
    </source>
</reference>
<accession>A0A0M3STH0</accession>
<dbReference type="InterPro" id="IPR001646">
    <property type="entry name" value="5peptide_repeat"/>
</dbReference>
<name>A0A0M3STH0_RAOOR</name>
<evidence type="ECO:0000259" key="2">
    <source>
        <dbReference type="Pfam" id="PF09937"/>
    </source>
</evidence>